<dbReference type="Proteomes" id="UP000288216">
    <property type="component" value="Unassembled WGS sequence"/>
</dbReference>
<feature type="domain" description="Anoctamin dimerisation" evidence="2">
    <location>
        <begin position="9"/>
        <end position="96"/>
    </location>
</feature>
<gene>
    <name evidence="3" type="ORF">scyTo_0002941</name>
</gene>
<evidence type="ECO:0000259" key="2">
    <source>
        <dbReference type="Pfam" id="PF16178"/>
    </source>
</evidence>
<comment type="caution">
    <text evidence="3">The sequence shown here is derived from an EMBL/GenBank/DDBJ whole genome shotgun (WGS) entry which is preliminary data.</text>
</comment>
<protein>
    <recommendedName>
        <fullName evidence="2">Anoctamin dimerisation domain-containing protein</fullName>
    </recommendedName>
</protein>
<evidence type="ECO:0000313" key="4">
    <source>
        <dbReference type="Proteomes" id="UP000288216"/>
    </source>
</evidence>
<dbReference type="GO" id="GO:0046983">
    <property type="term" value="F:protein dimerization activity"/>
    <property type="evidence" value="ECO:0007669"/>
    <property type="project" value="InterPro"/>
</dbReference>
<feature type="compositionally biased region" description="Basic and acidic residues" evidence="1">
    <location>
        <begin position="45"/>
        <end position="66"/>
    </location>
</feature>
<feature type="region of interest" description="Disordered" evidence="1">
    <location>
        <begin position="40"/>
        <end position="66"/>
    </location>
</feature>
<sequence length="99" mass="11530">MGSEEELQVTDYVLVCEKNTVQPYARQRLDFLREVKRAGLTLDPDPDRQQAETLREGEMVHDDNKPKEQNQIIKIYAPFEILSQAAEKMRLKMPLDVQV</sequence>
<organism evidence="3 4">
    <name type="scientific">Scyliorhinus torazame</name>
    <name type="common">Cloudy catshark</name>
    <name type="synonym">Catulus torazame</name>
    <dbReference type="NCBI Taxonomy" id="75743"/>
    <lineage>
        <taxon>Eukaryota</taxon>
        <taxon>Metazoa</taxon>
        <taxon>Chordata</taxon>
        <taxon>Craniata</taxon>
        <taxon>Vertebrata</taxon>
        <taxon>Chondrichthyes</taxon>
        <taxon>Elasmobranchii</taxon>
        <taxon>Galeomorphii</taxon>
        <taxon>Galeoidea</taxon>
        <taxon>Carcharhiniformes</taxon>
        <taxon>Scyliorhinidae</taxon>
        <taxon>Scyliorhinus</taxon>
    </lineage>
</organism>
<dbReference type="AlphaFoldDB" id="A0A401PL59"/>
<dbReference type="EMBL" id="BFAA01000765">
    <property type="protein sequence ID" value="GCB73859.1"/>
    <property type="molecule type" value="Genomic_DNA"/>
</dbReference>
<keyword evidence="4" id="KW-1185">Reference proteome</keyword>
<dbReference type="InterPro" id="IPR032394">
    <property type="entry name" value="Anoct_dimer"/>
</dbReference>
<name>A0A401PL59_SCYTO</name>
<evidence type="ECO:0000256" key="1">
    <source>
        <dbReference type="SAM" id="MobiDB-lite"/>
    </source>
</evidence>
<accession>A0A401PL59</accession>
<reference evidence="3 4" key="1">
    <citation type="journal article" date="2018" name="Nat. Ecol. Evol.">
        <title>Shark genomes provide insights into elasmobranch evolution and the origin of vertebrates.</title>
        <authorList>
            <person name="Hara Y"/>
            <person name="Yamaguchi K"/>
            <person name="Onimaru K"/>
            <person name="Kadota M"/>
            <person name="Koyanagi M"/>
            <person name="Keeley SD"/>
            <person name="Tatsumi K"/>
            <person name="Tanaka K"/>
            <person name="Motone F"/>
            <person name="Kageyama Y"/>
            <person name="Nozu R"/>
            <person name="Adachi N"/>
            <person name="Nishimura O"/>
            <person name="Nakagawa R"/>
            <person name="Tanegashima C"/>
            <person name="Kiyatake I"/>
            <person name="Matsumoto R"/>
            <person name="Murakumo K"/>
            <person name="Nishida K"/>
            <person name="Terakita A"/>
            <person name="Kuratani S"/>
            <person name="Sato K"/>
            <person name="Hyodo S Kuraku.S."/>
        </authorList>
    </citation>
    <scope>NUCLEOTIDE SEQUENCE [LARGE SCALE GENOMIC DNA]</scope>
</reference>
<dbReference type="Pfam" id="PF16178">
    <property type="entry name" value="Anoct_dimer"/>
    <property type="match status" value="1"/>
</dbReference>
<proteinExistence type="predicted"/>
<evidence type="ECO:0000313" key="3">
    <source>
        <dbReference type="EMBL" id="GCB73859.1"/>
    </source>
</evidence>